<dbReference type="Pfam" id="PF00105">
    <property type="entry name" value="zf-C4"/>
    <property type="match status" value="1"/>
</dbReference>
<keyword evidence="7" id="KW-0675">Receptor</keyword>
<dbReference type="Gene3D" id="3.30.50.10">
    <property type="entry name" value="Erythroid Transcription Factor GATA-1, subunit A"/>
    <property type="match status" value="1"/>
</dbReference>
<evidence type="ECO:0000313" key="12">
    <source>
        <dbReference type="Proteomes" id="UP001328107"/>
    </source>
</evidence>
<dbReference type="AlphaFoldDB" id="A0AAN5I393"/>
<dbReference type="SMART" id="SM00430">
    <property type="entry name" value="HOLI"/>
    <property type="match status" value="1"/>
</dbReference>
<keyword evidence="5" id="KW-0238">DNA-binding</keyword>
<dbReference type="GO" id="GO:0008270">
    <property type="term" value="F:zinc ion binding"/>
    <property type="evidence" value="ECO:0007669"/>
    <property type="project" value="UniProtKB-KW"/>
</dbReference>
<keyword evidence="12" id="KW-1185">Reference proteome</keyword>
<evidence type="ECO:0000256" key="7">
    <source>
        <dbReference type="ARBA" id="ARBA00023170"/>
    </source>
</evidence>
<dbReference type="Pfam" id="PF00104">
    <property type="entry name" value="Hormone_recep"/>
    <property type="match status" value="1"/>
</dbReference>
<dbReference type="PROSITE" id="PS51843">
    <property type="entry name" value="NR_LBD"/>
    <property type="match status" value="1"/>
</dbReference>
<evidence type="ECO:0000256" key="1">
    <source>
        <dbReference type="ARBA" id="ARBA00022723"/>
    </source>
</evidence>
<keyword evidence="6" id="KW-0804">Transcription</keyword>
<evidence type="ECO:0008006" key="13">
    <source>
        <dbReference type="Google" id="ProtNLM"/>
    </source>
</evidence>
<proteinExistence type="predicted"/>
<evidence type="ECO:0000256" key="3">
    <source>
        <dbReference type="ARBA" id="ARBA00022833"/>
    </source>
</evidence>
<evidence type="ECO:0000256" key="4">
    <source>
        <dbReference type="ARBA" id="ARBA00023015"/>
    </source>
</evidence>
<gene>
    <name evidence="11" type="ORF">PMAYCL1PPCAC_20264</name>
</gene>
<evidence type="ECO:0000256" key="5">
    <source>
        <dbReference type="ARBA" id="ARBA00023125"/>
    </source>
</evidence>
<dbReference type="SUPFAM" id="SSF57716">
    <property type="entry name" value="Glucocorticoid receptor-like (DNA-binding domain)"/>
    <property type="match status" value="1"/>
</dbReference>
<dbReference type="PANTHER" id="PTHR46011">
    <property type="entry name" value="NUCLEAR HORMONE RECEPTOR FAMILY MEMBER NHR-86-RELATED"/>
    <property type="match status" value="1"/>
</dbReference>
<evidence type="ECO:0000256" key="2">
    <source>
        <dbReference type="ARBA" id="ARBA00022771"/>
    </source>
</evidence>
<reference evidence="12" key="1">
    <citation type="submission" date="2022-10" db="EMBL/GenBank/DDBJ databases">
        <title>Genome assembly of Pristionchus species.</title>
        <authorList>
            <person name="Yoshida K."/>
            <person name="Sommer R.J."/>
        </authorList>
    </citation>
    <scope>NUCLEOTIDE SEQUENCE [LARGE SCALE GENOMIC DNA]</scope>
    <source>
        <strain evidence="12">RS5460</strain>
    </source>
</reference>
<dbReference type="SUPFAM" id="SSF48508">
    <property type="entry name" value="Nuclear receptor ligand-binding domain"/>
    <property type="match status" value="1"/>
</dbReference>
<keyword evidence="3" id="KW-0862">Zinc</keyword>
<dbReference type="InterPro" id="IPR001628">
    <property type="entry name" value="Znf_hrmn_rcpt"/>
</dbReference>
<evidence type="ECO:0000256" key="8">
    <source>
        <dbReference type="ARBA" id="ARBA00023242"/>
    </source>
</evidence>
<dbReference type="GO" id="GO:0003700">
    <property type="term" value="F:DNA-binding transcription factor activity"/>
    <property type="evidence" value="ECO:0007669"/>
    <property type="project" value="InterPro"/>
</dbReference>
<dbReference type="GO" id="GO:0005634">
    <property type="term" value="C:nucleus"/>
    <property type="evidence" value="ECO:0007669"/>
    <property type="project" value="TreeGrafter"/>
</dbReference>
<keyword evidence="8" id="KW-0539">Nucleus</keyword>
<dbReference type="GO" id="GO:0043565">
    <property type="term" value="F:sequence-specific DNA binding"/>
    <property type="evidence" value="ECO:0007669"/>
    <property type="project" value="InterPro"/>
</dbReference>
<dbReference type="PANTHER" id="PTHR46011:SF6">
    <property type="entry name" value="HIGH ZINC ACTIVATED NUCLEAR RECEPTOR PROTEIN"/>
    <property type="match status" value="1"/>
</dbReference>
<dbReference type="Gene3D" id="1.10.565.10">
    <property type="entry name" value="Retinoid X Receptor"/>
    <property type="match status" value="1"/>
</dbReference>
<keyword evidence="1" id="KW-0479">Metal-binding</keyword>
<dbReference type="InterPro" id="IPR035500">
    <property type="entry name" value="NHR-like_dom_sf"/>
</dbReference>
<dbReference type="Proteomes" id="UP001328107">
    <property type="component" value="Unassembled WGS sequence"/>
</dbReference>
<dbReference type="InterPro" id="IPR000536">
    <property type="entry name" value="Nucl_hrmn_rcpt_lig-bd"/>
</dbReference>
<evidence type="ECO:0000259" key="10">
    <source>
        <dbReference type="PROSITE" id="PS51843"/>
    </source>
</evidence>
<accession>A0AAN5I393</accession>
<comment type="caution">
    <text evidence="11">The sequence shown here is derived from an EMBL/GenBank/DDBJ whole genome shotgun (WGS) entry which is preliminary data.</text>
</comment>
<evidence type="ECO:0000259" key="9">
    <source>
        <dbReference type="PROSITE" id="PS51030"/>
    </source>
</evidence>
<feature type="domain" description="Nuclear receptor" evidence="9">
    <location>
        <begin position="3"/>
        <end position="77"/>
    </location>
</feature>
<evidence type="ECO:0000256" key="6">
    <source>
        <dbReference type="ARBA" id="ARBA00023163"/>
    </source>
</evidence>
<keyword evidence="4" id="KW-0805">Transcription regulation</keyword>
<dbReference type="PROSITE" id="PS51030">
    <property type="entry name" value="NUCLEAR_REC_DBD_2"/>
    <property type="match status" value="1"/>
</dbReference>
<keyword evidence="2" id="KW-0863">Zinc-finger</keyword>
<feature type="domain" description="NR LBD" evidence="10">
    <location>
        <begin position="113"/>
        <end position="369"/>
    </location>
</feature>
<dbReference type="SMART" id="SM00399">
    <property type="entry name" value="ZnF_C4"/>
    <property type="match status" value="1"/>
</dbReference>
<organism evidence="11 12">
    <name type="scientific">Pristionchus mayeri</name>
    <dbReference type="NCBI Taxonomy" id="1317129"/>
    <lineage>
        <taxon>Eukaryota</taxon>
        <taxon>Metazoa</taxon>
        <taxon>Ecdysozoa</taxon>
        <taxon>Nematoda</taxon>
        <taxon>Chromadorea</taxon>
        <taxon>Rhabditida</taxon>
        <taxon>Rhabditina</taxon>
        <taxon>Diplogasteromorpha</taxon>
        <taxon>Diplogasteroidea</taxon>
        <taxon>Neodiplogasteridae</taxon>
        <taxon>Pristionchus</taxon>
    </lineage>
</organism>
<sequence length="381" mass="44070">MADQLCLVCDTPTKHSHLEVQICRACKLFYKRSEKRKRPLRCRSSKGQCRKTPRCKKCRFQQIDRLVRGLSEGEDNETAVSPTFAINPGPLRAELSQPSKLLEQVRLRYRMMSLSRQAAELSELHPGSVLTSALDDKHVCTIMMPLKPCTITTVNYTMRLLVSSLFDFAANLFEEFNDLSKEHKWFLIKNFHYPFWLLESAFRVKAQFPHLRNFHFMSLTTYMNDACTSSFVDIAPRTPTAKQEGGDLVRSYFRSDVSTAQNAVRKAEISTEELFALFVLIFWDIENTTTDEYLLSLAEKYRRQVLAEFQELHRRSRREEECAKRIGELMGLIVVLQDITFAMPMNLEMLRVLNIFDDNTTMYQLTRNGMPPGTSTITLDA</sequence>
<protein>
    <recommendedName>
        <fullName evidence="13">Nuclear receptor</fullName>
    </recommendedName>
</protein>
<dbReference type="EMBL" id="BTRK01000004">
    <property type="protein sequence ID" value="GMR50069.1"/>
    <property type="molecule type" value="Genomic_DNA"/>
</dbReference>
<name>A0AAN5I393_9BILA</name>
<evidence type="ECO:0000313" key="11">
    <source>
        <dbReference type="EMBL" id="GMR50069.1"/>
    </source>
</evidence>
<dbReference type="InterPro" id="IPR013088">
    <property type="entry name" value="Znf_NHR/GATA"/>
</dbReference>